<dbReference type="OrthoDB" id="4096696at2759"/>
<reference evidence="9" key="1">
    <citation type="submission" date="2016-05" db="EMBL/GenBank/DDBJ databases">
        <title>Comparative genomics of biotechnologically important yeasts.</title>
        <authorList>
            <consortium name="DOE Joint Genome Institute"/>
            <person name="Riley R."/>
            <person name="Haridas S."/>
            <person name="Wolfe K.H."/>
            <person name="Lopes M.R."/>
            <person name="Hittinger C.T."/>
            <person name="Goker M."/>
            <person name="Salamov A."/>
            <person name="Wisecaver J."/>
            <person name="Long T.M."/>
            <person name="Aerts A.L."/>
            <person name="Barry K."/>
            <person name="Choi C."/>
            <person name="Clum A."/>
            <person name="Coughlan A.Y."/>
            <person name="Deshpande S."/>
            <person name="Douglass A.P."/>
            <person name="Hanson S.J."/>
            <person name="Klenk H.-P."/>
            <person name="Labutti K."/>
            <person name="Lapidus A."/>
            <person name="Lindquist E."/>
            <person name="Lipzen A."/>
            <person name="Meier-Kolthoff J.P."/>
            <person name="Ohm R.A."/>
            <person name="Otillar R.P."/>
            <person name="Pangilinan J."/>
            <person name="Peng Y."/>
            <person name="Rokas A."/>
            <person name="Rosa C.A."/>
            <person name="Scheuner C."/>
            <person name="Sibirny A.A."/>
            <person name="Slot J.C."/>
            <person name="Stielow J.B."/>
            <person name="Sun H."/>
            <person name="Kurtzman C.P."/>
            <person name="Blackwell M."/>
            <person name="Grigoriev I.V."/>
            <person name="Jeffries T.W."/>
        </authorList>
    </citation>
    <scope>NUCLEOTIDE SEQUENCE [LARGE SCALE GENOMIC DNA]</scope>
    <source>
        <strain evidence="9">NRRL Y-2460</strain>
    </source>
</reference>
<dbReference type="PANTHER" id="PTHR12830">
    <property type="entry name" value="ANAPHASE-PROMOTING COMPLEX SUBUNIT 5"/>
    <property type="match status" value="1"/>
</dbReference>
<gene>
    <name evidence="8" type="ORF">PACTADRAFT_47967</name>
</gene>
<organism evidence="8 9">
    <name type="scientific">Pachysolen tannophilus NRRL Y-2460</name>
    <dbReference type="NCBI Taxonomy" id="669874"/>
    <lineage>
        <taxon>Eukaryota</taxon>
        <taxon>Fungi</taxon>
        <taxon>Dikarya</taxon>
        <taxon>Ascomycota</taxon>
        <taxon>Saccharomycotina</taxon>
        <taxon>Pichiomycetes</taxon>
        <taxon>Pachysolenaceae</taxon>
        <taxon>Pachysolen</taxon>
    </lineage>
</organism>
<evidence type="ECO:0000256" key="3">
    <source>
        <dbReference type="ARBA" id="ARBA00022618"/>
    </source>
</evidence>
<sequence length="608" mass="70670">MSAETKLILTPALSPSKLSLLSLIAAYCAVLLPSRQNPPLLATIVEFINLVSSKDQQDNGDSNRVIILPTLDDLLLHLSNAIKQHSIYKLKLSKDLILKDIELIESVLLNSLWSIENLDDLHEFITKSKSLLIEDNSRNRKKLYLSSNKNSKILTKSSFLGKFVNNIIISFEYLEFDKTMYLWKSFKEYRLNCNKNFTERILESQSYDNKIEKLILSTLPNQQYKPDLLIISQIDLSNLLDYQIHLLEAYGTPTPPNLTKILSLMTQLESGTLPSIYYIKYLECLKNGDYEASFENLHRYFDYMMSNKQKILYHYALLSLATLHASFGSDEEAIRSIEEAILVARENKDLNCLNYLLTWVFNFIKDKPHLSLANSTNTDNSSNSMDFEGDYSDNIKILNFLKIKTKEHKNYQLQSIYYQFKAFQQIVDGDDLNKILENLLLSNYLSLNYGNMSISNNESDEFLTTFIKNCQLQSSLWLRLGELPLSEVYLDIALDLCSLKHNIFEEVSIMIRKSYLEFYKKNYEKSFKIINSLESKVLNNNNALFKIWESRRLVLIIRYYLITDNDRKNFVNCNLILNKLKRQVEDLNDLELKMEVQSLEKMSDRLGS</sequence>
<keyword evidence="5" id="KW-0833">Ubl conjugation pathway</keyword>
<keyword evidence="4" id="KW-0498">Mitosis</keyword>
<dbReference type="AlphaFoldDB" id="A0A1E4U2E0"/>
<proteinExistence type="inferred from homology"/>
<feature type="domain" description="Anaphase-promoting complex subunit 5" evidence="7">
    <location>
        <begin position="277"/>
        <end position="366"/>
    </location>
</feature>
<dbReference type="Pfam" id="PF12862">
    <property type="entry name" value="ANAPC5"/>
    <property type="match status" value="1"/>
</dbReference>
<dbReference type="InterPro" id="IPR026000">
    <property type="entry name" value="Apc5_dom"/>
</dbReference>
<evidence type="ECO:0000313" key="9">
    <source>
        <dbReference type="Proteomes" id="UP000094236"/>
    </source>
</evidence>
<protein>
    <recommendedName>
        <fullName evidence="2">Anaphase-promoting complex subunit 5</fullName>
    </recommendedName>
</protein>
<accession>A0A1E4U2E0</accession>
<dbReference type="InterPro" id="IPR037679">
    <property type="entry name" value="Apc5"/>
</dbReference>
<dbReference type="GO" id="GO:0045842">
    <property type="term" value="P:positive regulation of mitotic metaphase/anaphase transition"/>
    <property type="evidence" value="ECO:0007669"/>
    <property type="project" value="TreeGrafter"/>
</dbReference>
<dbReference type="STRING" id="669874.A0A1E4U2E0"/>
<dbReference type="GO" id="GO:0051301">
    <property type="term" value="P:cell division"/>
    <property type="evidence" value="ECO:0007669"/>
    <property type="project" value="UniProtKB-KW"/>
</dbReference>
<name>A0A1E4U2E0_PACTA</name>
<keyword evidence="3" id="KW-0132">Cell division</keyword>
<keyword evidence="9" id="KW-1185">Reference proteome</keyword>
<evidence type="ECO:0000256" key="4">
    <source>
        <dbReference type="ARBA" id="ARBA00022776"/>
    </source>
</evidence>
<evidence type="ECO:0000259" key="7">
    <source>
        <dbReference type="Pfam" id="PF12862"/>
    </source>
</evidence>
<dbReference type="Proteomes" id="UP000094236">
    <property type="component" value="Unassembled WGS sequence"/>
</dbReference>
<evidence type="ECO:0000256" key="5">
    <source>
        <dbReference type="ARBA" id="ARBA00022786"/>
    </source>
</evidence>
<dbReference type="PANTHER" id="PTHR12830:SF9">
    <property type="entry name" value="ANAPHASE-PROMOTING COMPLEX SUBUNIT 5"/>
    <property type="match status" value="1"/>
</dbReference>
<dbReference type="GO" id="GO:0031145">
    <property type="term" value="P:anaphase-promoting complex-dependent catabolic process"/>
    <property type="evidence" value="ECO:0007669"/>
    <property type="project" value="TreeGrafter"/>
</dbReference>
<evidence type="ECO:0000256" key="2">
    <source>
        <dbReference type="ARBA" id="ARBA00016066"/>
    </source>
</evidence>
<evidence type="ECO:0000313" key="8">
    <source>
        <dbReference type="EMBL" id="ODV98164.1"/>
    </source>
</evidence>
<keyword evidence="6" id="KW-0131">Cell cycle</keyword>
<comment type="similarity">
    <text evidence="1">Belongs to the APC5 family.</text>
</comment>
<evidence type="ECO:0000256" key="1">
    <source>
        <dbReference type="ARBA" id="ARBA00007450"/>
    </source>
</evidence>
<dbReference type="GO" id="GO:0070979">
    <property type="term" value="P:protein K11-linked ubiquitination"/>
    <property type="evidence" value="ECO:0007669"/>
    <property type="project" value="TreeGrafter"/>
</dbReference>
<dbReference type="EMBL" id="KV454011">
    <property type="protein sequence ID" value="ODV98164.1"/>
    <property type="molecule type" value="Genomic_DNA"/>
</dbReference>
<dbReference type="GO" id="GO:0005680">
    <property type="term" value="C:anaphase-promoting complex"/>
    <property type="evidence" value="ECO:0007669"/>
    <property type="project" value="InterPro"/>
</dbReference>
<evidence type="ECO:0000256" key="6">
    <source>
        <dbReference type="ARBA" id="ARBA00023306"/>
    </source>
</evidence>